<evidence type="ECO:0000313" key="1">
    <source>
        <dbReference type="EMBL" id="MCC2118566.1"/>
    </source>
</evidence>
<sequence>MENIQKFRKKGKKLGEYMMTKLRLLRDQKKYRSRGVTLKYMLDRVDSRDLIIVFSSCTRKGIRARYNYVRTLKEVPCNKLFLLDDFASDHRGSFYLGSNMKFEEAVVVRELIDRVREQTGAKRLIFCGSSKGGYTALNFGLDYPGSYMVVGGPQYFLGQSLLDTGNIEALKHIAGQVCKEKVEFLNEYLPKKVAANRYAPSQRIYLHYSDSEHTYEEHIRYLRRDLAKKGYRCSEDVAHYKEHGEISLYFPEFLLHSVEEILCRQSA</sequence>
<dbReference type="RefSeq" id="WP_022312366.1">
    <property type="nucleotide sequence ID" value="NZ_JAJEPV010000005.1"/>
</dbReference>
<protein>
    <recommendedName>
        <fullName evidence="3">Two component regulator three Y domain-containing protein</fullName>
    </recommendedName>
</protein>
<proteinExistence type="predicted"/>
<dbReference type="EMBL" id="JAJEPV010000005">
    <property type="protein sequence ID" value="MCC2118566.1"/>
    <property type="molecule type" value="Genomic_DNA"/>
</dbReference>
<evidence type="ECO:0008006" key="3">
    <source>
        <dbReference type="Google" id="ProtNLM"/>
    </source>
</evidence>
<keyword evidence="2" id="KW-1185">Reference proteome</keyword>
<evidence type="ECO:0000313" key="2">
    <source>
        <dbReference type="Proteomes" id="UP001197795"/>
    </source>
</evidence>
<reference evidence="1 2" key="1">
    <citation type="submission" date="2021-10" db="EMBL/GenBank/DDBJ databases">
        <title>Anaerobic single-cell dispensing facilitates the cultivation of human gut bacteria.</title>
        <authorList>
            <person name="Afrizal A."/>
        </authorList>
    </citation>
    <scope>NUCLEOTIDE SEQUENCE [LARGE SCALE GENOMIC DNA]</scope>
    <source>
        <strain evidence="1 2">CLA-AA-H273</strain>
    </source>
</reference>
<accession>A0AAE3A189</accession>
<organism evidence="1 2">
    <name type="scientific">Waltera acetigignens</name>
    <dbReference type="NCBI Taxonomy" id="2981769"/>
    <lineage>
        <taxon>Bacteria</taxon>
        <taxon>Bacillati</taxon>
        <taxon>Bacillota</taxon>
        <taxon>Clostridia</taxon>
        <taxon>Lachnospirales</taxon>
        <taxon>Lachnospiraceae</taxon>
        <taxon>Waltera</taxon>
    </lineage>
</organism>
<dbReference type="InterPro" id="IPR029058">
    <property type="entry name" value="AB_hydrolase_fold"/>
</dbReference>
<dbReference type="AlphaFoldDB" id="A0AAE3A189"/>
<comment type="caution">
    <text evidence="1">The sequence shown here is derived from an EMBL/GenBank/DDBJ whole genome shotgun (WGS) entry which is preliminary data.</text>
</comment>
<dbReference type="SUPFAM" id="SSF53474">
    <property type="entry name" value="alpha/beta-Hydrolases"/>
    <property type="match status" value="1"/>
</dbReference>
<dbReference type="Proteomes" id="UP001197795">
    <property type="component" value="Unassembled WGS sequence"/>
</dbReference>
<dbReference type="Gene3D" id="3.40.50.1820">
    <property type="entry name" value="alpha/beta hydrolase"/>
    <property type="match status" value="1"/>
</dbReference>
<name>A0AAE3A189_9FIRM</name>
<gene>
    <name evidence="1" type="ORF">LKD75_02990</name>
</gene>